<evidence type="ECO:0000259" key="12">
    <source>
        <dbReference type="PROSITE" id="PS50221"/>
    </source>
</evidence>
<name>A0A8B7Z690_ACAPL</name>
<comment type="subcellular location">
    <subcellularLocation>
        <location evidence="1">Membrane</location>
        <topology evidence="1">Multi-pass membrane protein</topology>
    </subcellularLocation>
</comment>
<dbReference type="OrthoDB" id="5988891at2759"/>
<dbReference type="OMA" id="NDENCWM"/>
<dbReference type="RefSeq" id="XP_022100310.1">
    <property type="nucleotide sequence ID" value="XM_022244618.1"/>
</dbReference>
<accession>A0A8B7Z690</accession>
<keyword evidence="8" id="KW-1015">Disulfide bond</keyword>
<evidence type="ECO:0000259" key="13">
    <source>
        <dbReference type="PROSITE" id="PS50261"/>
    </source>
</evidence>
<feature type="domain" description="G-protein coupled receptors family 2 profile 2" evidence="13">
    <location>
        <begin position="200"/>
        <end position="438"/>
    </location>
</feature>
<comment type="similarity">
    <text evidence="2">Belongs to the G-protein coupled receptor 2 family. Adhesion G-protein coupled receptor (ADGR) subfamily.</text>
</comment>
<evidence type="ECO:0000256" key="2">
    <source>
        <dbReference type="ARBA" id="ARBA00007343"/>
    </source>
</evidence>
<organism evidence="14 15">
    <name type="scientific">Acanthaster planci</name>
    <name type="common">Crown-of-thorns starfish</name>
    <dbReference type="NCBI Taxonomy" id="133434"/>
    <lineage>
        <taxon>Eukaryota</taxon>
        <taxon>Metazoa</taxon>
        <taxon>Echinodermata</taxon>
        <taxon>Eleutherozoa</taxon>
        <taxon>Asterozoa</taxon>
        <taxon>Asteroidea</taxon>
        <taxon>Valvatacea</taxon>
        <taxon>Valvatida</taxon>
        <taxon>Acanthasteridae</taxon>
        <taxon>Acanthaster</taxon>
    </lineage>
</organism>
<keyword evidence="10" id="KW-0325">Glycoprotein</keyword>
<keyword evidence="7 11" id="KW-0472">Membrane</keyword>
<dbReference type="Pfam" id="PF00002">
    <property type="entry name" value="7tm_2"/>
    <property type="match status" value="1"/>
</dbReference>
<feature type="transmembrane region" description="Helical" evidence="11">
    <location>
        <begin position="344"/>
        <end position="369"/>
    </location>
</feature>
<dbReference type="SMART" id="SM00303">
    <property type="entry name" value="GPS"/>
    <property type="match status" value="1"/>
</dbReference>
<dbReference type="PROSITE" id="PS50261">
    <property type="entry name" value="G_PROTEIN_RECEP_F2_4"/>
    <property type="match status" value="1"/>
</dbReference>
<evidence type="ECO:0000256" key="6">
    <source>
        <dbReference type="ARBA" id="ARBA00022989"/>
    </source>
</evidence>
<dbReference type="PANTHER" id="PTHR12011:SF471">
    <property type="entry name" value="G-PROTEIN COUPLED RECEPTORS FAMILY 2 PROFILE 2 DOMAIN-CONTAINING PROTEIN"/>
    <property type="match status" value="1"/>
</dbReference>
<evidence type="ECO:0000256" key="1">
    <source>
        <dbReference type="ARBA" id="ARBA00004141"/>
    </source>
</evidence>
<keyword evidence="6 11" id="KW-1133">Transmembrane helix</keyword>
<evidence type="ECO:0000256" key="8">
    <source>
        <dbReference type="ARBA" id="ARBA00023157"/>
    </source>
</evidence>
<feature type="transmembrane region" description="Helical" evidence="11">
    <location>
        <begin position="202"/>
        <end position="225"/>
    </location>
</feature>
<evidence type="ECO:0000256" key="11">
    <source>
        <dbReference type="SAM" id="Phobius"/>
    </source>
</evidence>
<dbReference type="KEGG" id="aplc:110984417"/>
<evidence type="ECO:0000313" key="14">
    <source>
        <dbReference type="Proteomes" id="UP000694845"/>
    </source>
</evidence>
<dbReference type="Gene3D" id="1.20.1070.10">
    <property type="entry name" value="Rhodopsin 7-helix transmembrane proteins"/>
    <property type="match status" value="1"/>
</dbReference>
<dbReference type="Proteomes" id="UP000694845">
    <property type="component" value="Unplaced"/>
</dbReference>
<dbReference type="Pfam" id="PF01825">
    <property type="entry name" value="GPS"/>
    <property type="match status" value="1"/>
</dbReference>
<dbReference type="InterPro" id="IPR057244">
    <property type="entry name" value="GAIN_B"/>
</dbReference>
<dbReference type="PROSITE" id="PS50221">
    <property type="entry name" value="GAIN_B"/>
    <property type="match status" value="1"/>
</dbReference>
<dbReference type="InterPro" id="IPR046338">
    <property type="entry name" value="GAIN_dom_sf"/>
</dbReference>
<keyword evidence="14" id="KW-1185">Reference proteome</keyword>
<evidence type="ECO:0000256" key="9">
    <source>
        <dbReference type="ARBA" id="ARBA00023170"/>
    </source>
</evidence>
<reference evidence="15" key="1">
    <citation type="submission" date="2025-08" db="UniProtKB">
        <authorList>
            <consortium name="RefSeq"/>
        </authorList>
    </citation>
    <scope>IDENTIFICATION</scope>
</reference>
<comment type="similarity">
    <text evidence="3">Belongs to the G-protein coupled receptor Fz/Smo family.</text>
</comment>
<feature type="transmembrane region" description="Helical" evidence="11">
    <location>
        <begin position="389"/>
        <end position="408"/>
    </location>
</feature>
<dbReference type="PROSITE" id="PS00650">
    <property type="entry name" value="G_PROTEIN_RECEP_F2_2"/>
    <property type="match status" value="1"/>
</dbReference>
<dbReference type="GeneID" id="110984417"/>
<evidence type="ECO:0000256" key="3">
    <source>
        <dbReference type="ARBA" id="ARBA00008077"/>
    </source>
</evidence>
<dbReference type="InterPro" id="IPR000203">
    <property type="entry name" value="GPS"/>
</dbReference>
<dbReference type="InterPro" id="IPR000832">
    <property type="entry name" value="GPCR_2_secretin-like"/>
</dbReference>
<sequence>MASSVHDATGIKRWDRKGSSSQLTLPERDQQFSKDVATEAVIPVELFQDHPNSAVVFVLYRNLHRVIGNSSTADVKMMFPQTDSSNSLAEIAVLSRVLSVSIVPRPDESVFTNYPVSMNFETNIKEVNAERPNKVVDLDTAVCVYWDTTDSPRGSWSSKRCNFTTVTPAYTTCSCTHLTSFAVLMQVMDIEISEHDQRALEITSYIGCSLSITSVIMLVTTFIFLNIKTERVLVHINLAIAVGLARITFLFLDVPAKHSDACIAVAMMIYYTNMASFFWMLVEGIHLYLHVLVVFNIERSKLRLYMIVAWGVPVILAAVTLGVFSDSIRKSNTCWLQSSDNSIWIFVAPMLAVVAINSCILIRVVLVIFKLSAVHATSRLKQAKQVAKATLMLQPVLGLTWVFGVLSLSSGLIIFQYLFTILNSLQGVLLLLFYCVFNFEVQDAFKRRRVNWKILGRATKSSSVAPLKESNQSTSFARKDSGIVESSAYLWKTFHTTDGGDLSKGINLNQLTI</sequence>
<feature type="transmembrane region" description="Helical" evidence="11">
    <location>
        <begin position="414"/>
        <end position="439"/>
    </location>
</feature>
<protein>
    <submittedName>
        <fullName evidence="15">Adhesion G-protein coupled receptor D1-like</fullName>
    </submittedName>
</protein>
<dbReference type="AlphaFoldDB" id="A0A8B7Z690"/>
<dbReference type="SMART" id="SM01330">
    <property type="entry name" value="Frizzled"/>
    <property type="match status" value="1"/>
</dbReference>
<feature type="transmembrane region" description="Helical" evidence="11">
    <location>
        <begin position="277"/>
        <end position="297"/>
    </location>
</feature>
<dbReference type="PANTHER" id="PTHR12011">
    <property type="entry name" value="ADHESION G-PROTEIN COUPLED RECEPTOR"/>
    <property type="match status" value="1"/>
</dbReference>
<keyword evidence="9" id="KW-0675">Receptor</keyword>
<dbReference type="InterPro" id="IPR000539">
    <property type="entry name" value="Frizzled/Smoothened_7TM"/>
</dbReference>
<proteinExistence type="inferred from homology"/>
<dbReference type="GO" id="GO:0005886">
    <property type="term" value="C:plasma membrane"/>
    <property type="evidence" value="ECO:0007669"/>
    <property type="project" value="TreeGrafter"/>
</dbReference>
<dbReference type="FunFam" id="1.20.1070.10:FF:000058">
    <property type="entry name" value="Adhesion G protein-coupled receptor F5"/>
    <property type="match status" value="1"/>
</dbReference>
<dbReference type="GO" id="GO:0007189">
    <property type="term" value="P:adenylate cyclase-activating G protein-coupled receptor signaling pathway"/>
    <property type="evidence" value="ECO:0007669"/>
    <property type="project" value="TreeGrafter"/>
</dbReference>
<evidence type="ECO:0000256" key="5">
    <source>
        <dbReference type="ARBA" id="ARBA00022729"/>
    </source>
</evidence>
<gene>
    <name evidence="15" type="primary">LOC110984417</name>
</gene>
<dbReference type="GO" id="GO:0004930">
    <property type="term" value="F:G protein-coupled receptor activity"/>
    <property type="evidence" value="ECO:0007669"/>
    <property type="project" value="InterPro"/>
</dbReference>
<keyword evidence="5" id="KW-0732">Signal</keyword>
<feature type="domain" description="GAIN-B" evidence="12">
    <location>
        <begin position="19"/>
        <end position="191"/>
    </location>
</feature>
<feature type="transmembrane region" description="Helical" evidence="11">
    <location>
        <begin position="304"/>
        <end position="324"/>
    </location>
</feature>
<dbReference type="InterPro" id="IPR017981">
    <property type="entry name" value="GPCR_2-like_7TM"/>
</dbReference>
<keyword evidence="4 11" id="KW-0812">Transmembrane</keyword>
<dbReference type="GO" id="GO:0007166">
    <property type="term" value="P:cell surface receptor signaling pathway"/>
    <property type="evidence" value="ECO:0007669"/>
    <property type="project" value="InterPro"/>
</dbReference>
<feature type="transmembrane region" description="Helical" evidence="11">
    <location>
        <begin position="232"/>
        <end position="252"/>
    </location>
</feature>
<evidence type="ECO:0000256" key="10">
    <source>
        <dbReference type="ARBA" id="ARBA00023180"/>
    </source>
</evidence>
<dbReference type="InterPro" id="IPR017983">
    <property type="entry name" value="GPCR_2_secretin-like_CS"/>
</dbReference>
<evidence type="ECO:0000313" key="15">
    <source>
        <dbReference type="RefSeq" id="XP_022100310.1"/>
    </source>
</evidence>
<dbReference type="PRINTS" id="PR00249">
    <property type="entry name" value="GPCRSECRETIN"/>
</dbReference>
<dbReference type="Gene3D" id="2.60.220.50">
    <property type="match status" value="1"/>
</dbReference>
<evidence type="ECO:0000256" key="7">
    <source>
        <dbReference type="ARBA" id="ARBA00023136"/>
    </source>
</evidence>
<evidence type="ECO:0000256" key="4">
    <source>
        <dbReference type="ARBA" id="ARBA00022692"/>
    </source>
</evidence>